<dbReference type="CDD" id="cd06261">
    <property type="entry name" value="TM_PBP2"/>
    <property type="match status" value="1"/>
</dbReference>
<dbReference type="InterPro" id="IPR000515">
    <property type="entry name" value="MetI-like"/>
</dbReference>
<keyword evidence="5 7" id="KW-1133">Transmembrane helix</keyword>
<evidence type="ECO:0000313" key="9">
    <source>
        <dbReference type="EMBL" id="ADQ46756.1"/>
    </source>
</evidence>
<evidence type="ECO:0000256" key="7">
    <source>
        <dbReference type="RuleBase" id="RU363032"/>
    </source>
</evidence>
<dbReference type="SUPFAM" id="SSF161098">
    <property type="entry name" value="MetI-like"/>
    <property type="match status" value="1"/>
</dbReference>
<evidence type="ECO:0000256" key="5">
    <source>
        <dbReference type="ARBA" id="ARBA00022989"/>
    </source>
</evidence>
<dbReference type="GO" id="GO:0055085">
    <property type="term" value="P:transmembrane transport"/>
    <property type="evidence" value="ECO:0007669"/>
    <property type="project" value="InterPro"/>
</dbReference>
<gene>
    <name evidence="9" type="ordered locus">Calkro_1911</name>
</gene>
<dbReference type="Proteomes" id="UP000006835">
    <property type="component" value="Chromosome"/>
</dbReference>
<reference key="1">
    <citation type="submission" date="2010-11" db="EMBL/GenBank/DDBJ databases">
        <title>Complete sequence of Caldicellulosiruptor kronotskyensis 2002.</title>
        <authorList>
            <consortium name="US DOE Joint Genome Institute"/>
            <person name="Lucas S."/>
            <person name="Copeland A."/>
            <person name="Lapidus A."/>
            <person name="Cheng J.-F."/>
            <person name="Bruce D."/>
            <person name="Goodwin L."/>
            <person name="Pitluck S."/>
            <person name="Davenport K."/>
            <person name="Detter J.C."/>
            <person name="Han C."/>
            <person name="Tapia R."/>
            <person name="Land M."/>
            <person name="Hauser L."/>
            <person name="Jeffries C."/>
            <person name="Kyrpides N."/>
            <person name="Ivanova N."/>
            <person name="Mikhailova N."/>
            <person name="Blumer-Schuette S.E."/>
            <person name="Kelly R.M."/>
            <person name="Woyke T."/>
        </authorList>
    </citation>
    <scope>NUCLEOTIDE SEQUENCE</scope>
    <source>
        <strain>2002</strain>
    </source>
</reference>
<dbReference type="Gene3D" id="1.10.3720.10">
    <property type="entry name" value="MetI-like"/>
    <property type="match status" value="1"/>
</dbReference>
<evidence type="ECO:0000256" key="6">
    <source>
        <dbReference type="ARBA" id="ARBA00023136"/>
    </source>
</evidence>
<keyword evidence="3" id="KW-1003">Cell membrane</keyword>
<dbReference type="HOGENOM" id="CLU_016047_1_1_9"/>
<name>E4SG81_CALK2</name>
<organism evidence="9 10">
    <name type="scientific">Caldicellulosiruptor kronotskyensis (strain DSM 18902 / VKM B-2412 / 2002)</name>
    <dbReference type="NCBI Taxonomy" id="632348"/>
    <lineage>
        <taxon>Bacteria</taxon>
        <taxon>Bacillati</taxon>
        <taxon>Bacillota</taxon>
        <taxon>Bacillota incertae sedis</taxon>
        <taxon>Caldicellulosiruptorales</taxon>
        <taxon>Caldicellulosiruptoraceae</taxon>
        <taxon>Caldicellulosiruptor</taxon>
    </lineage>
</organism>
<evidence type="ECO:0000256" key="2">
    <source>
        <dbReference type="ARBA" id="ARBA00022448"/>
    </source>
</evidence>
<dbReference type="Pfam" id="PF00528">
    <property type="entry name" value="BPD_transp_1"/>
    <property type="match status" value="1"/>
</dbReference>
<feature type="domain" description="ABC transmembrane type-1" evidence="8">
    <location>
        <begin position="71"/>
        <end position="260"/>
    </location>
</feature>
<dbReference type="PANTHER" id="PTHR43744">
    <property type="entry name" value="ABC TRANSPORTER PERMEASE PROTEIN MG189-RELATED-RELATED"/>
    <property type="match status" value="1"/>
</dbReference>
<feature type="transmembrane region" description="Helical" evidence="7">
    <location>
        <begin position="136"/>
        <end position="160"/>
    </location>
</feature>
<keyword evidence="2 7" id="KW-0813">Transport</keyword>
<accession>E4SG81</accession>
<feature type="transmembrane region" description="Helical" evidence="7">
    <location>
        <begin position="106"/>
        <end position="130"/>
    </location>
</feature>
<dbReference type="InterPro" id="IPR035906">
    <property type="entry name" value="MetI-like_sf"/>
</dbReference>
<dbReference type="GO" id="GO:0005886">
    <property type="term" value="C:plasma membrane"/>
    <property type="evidence" value="ECO:0007669"/>
    <property type="project" value="UniProtKB-SubCell"/>
</dbReference>
<protein>
    <submittedName>
        <fullName evidence="9">Binding-protein-dependent transport systems inner membrane component</fullName>
    </submittedName>
</protein>
<reference evidence="9 10" key="2">
    <citation type="journal article" date="2011" name="J. Bacteriol.">
        <title>Complete genome sequences for the anaerobic, extremely thermophilic plant biomass-degrading bacteria Caldicellulosiruptor hydrothermalis, Caldicellulosiruptor kristjanssonii, Caldicellulosiruptor kronotskyensis, Caldicellulosiruptor owensenis, and Caldicellulosiruptor lactoaceticus.</title>
        <authorList>
            <person name="Blumer-Schuette S.E."/>
            <person name="Ozdemir I."/>
            <person name="Mistry D."/>
            <person name="Lucas S."/>
            <person name="Lapidus A."/>
            <person name="Cheng J.F."/>
            <person name="Goodwin L.A."/>
            <person name="Pitluck S."/>
            <person name="Land M.L."/>
            <person name="Hauser L.J."/>
            <person name="Woyke T."/>
            <person name="Mikhailova N."/>
            <person name="Pati A."/>
            <person name="Kyrpides N.C."/>
            <person name="Ivanova N."/>
            <person name="Detter J.C."/>
            <person name="Walston-Davenport K."/>
            <person name="Han S."/>
            <person name="Adams M.W."/>
            <person name="Kelly R.M."/>
        </authorList>
    </citation>
    <scope>NUCLEOTIDE SEQUENCE [LARGE SCALE GENOMIC DNA]</scope>
    <source>
        <strain evidence="10">DSM 18902 / VKM B-2412 / 2002</strain>
    </source>
</reference>
<feature type="transmembrane region" description="Helical" evidence="7">
    <location>
        <begin position="181"/>
        <end position="203"/>
    </location>
</feature>
<keyword evidence="4 7" id="KW-0812">Transmembrane</keyword>
<feature type="transmembrane region" description="Helical" evidence="7">
    <location>
        <begin position="239"/>
        <end position="259"/>
    </location>
</feature>
<dbReference type="EMBL" id="CP002330">
    <property type="protein sequence ID" value="ADQ46756.1"/>
    <property type="molecule type" value="Genomic_DNA"/>
</dbReference>
<evidence type="ECO:0000259" key="8">
    <source>
        <dbReference type="PROSITE" id="PS50928"/>
    </source>
</evidence>
<dbReference type="AlphaFoldDB" id="E4SG81"/>
<dbReference type="PANTHER" id="PTHR43744:SF8">
    <property type="entry name" value="SN-GLYCEROL-3-PHOSPHATE TRANSPORT SYSTEM PERMEASE PROTEIN UGPE"/>
    <property type="match status" value="1"/>
</dbReference>
<keyword evidence="10" id="KW-1185">Reference proteome</keyword>
<keyword evidence="6 7" id="KW-0472">Membrane</keyword>
<dbReference type="RefSeq" id="WP_013430836.1">
    <property type="nucleotide sequence ID" value="NC_014720.1"/>
</dbReference>
<dbReference type="PROSITE" id="PS50928">
    <property type="entry name" value="ABC_TM1"/>
    <property type="match status" value="1"/>
</dbReference>
<feature type="transmembrane region" description="Helical" evidence="7">
    <location>
        <begin position="12"/>
        <end position="35"/>
    </location>
</feature>
<dbReference type="KEGG" id="ckn:Calkro_1911"/>
<evidence type="ECO:0000313" key="10">
    <source>
        <dbReference type="Proteomes" id="UP000006835"/>
    </source>
</evidence>
<evidence type="ECO:0000256" key="1">
    <source>
        <dbReference type="ARBA" id="ARBA00004651"/>
    </source>
</evidence>
<proteinExistence type="inferred from homology"/>
<dbReference type="PATRIC" id="fig|632348.3.peg.2013"/>
<comment type="similarity">
    <text evidence="7">Belongs to the binding-protein-dependent transport system permease family.</text>
</comment>
<sequence>MKRKMKVKDIQLLATNVFITGLICFPIVYIFYMSIQPAANILSYPPRFSSKSITLENYKSVFVLTPLVRFIINSLLVSVASTFLQVALACTCAFALSFYKYKIKDFLFLVILSTVMIPAQTIFIGNYLIIRQMGLLNTYAALILPNSVSAFGIFFIRQYFKTIPFEFYEAAKVEGCSNFDYLFKILVPLSKPAIGSFMIYSFVSVWNQYMWPLLVTDKDEIRTVQIGISMLQAAEQQNIGLIAAGVIVVILPTLLIFIIGHDQLIKGLTAGALKS</sequence>
<comment type="subcellular location">
    <subcellularLocation>
        <location evidence="1 7">Cell membrane</location>
        <topology evidence="1 7">Multi-pass membrane protein</topology>
    </subcellularLocation>
</comment>
<evidence type="ECO:0000256" key="3">
    <source>
        <dbReference type="ARBA" id="ARBA00022475"/>
    </source>
</evidence>
<dbReference type="OrthoDB" id="9771544at2"/>
<feature type="transmembrane region" description="Helical" evidence="7">
    <location>
        <begin position="70"/>
        <end position="99"/>
    </location>
</feature>
<evidence type="ECO:0000256" key="4">
    <source>
        <dbReference type="ARBA" id="ARBA00022692"/>
    </source>
</evidence>